<evidence type="ECO:0008006" key="3">
    <source>
        <dbReference type="Google" id="ProtNLM"/>
    </source>
</evidence>
<proteinExistence type="predicted"/>
<evidence type="ECO:0000313" key="2">
    <source>
        <dbReference type="Proteomes" id="UP001470230"/>
    </source>
</evidence>
<dbReference type="Proteomes" id="UP001470230">
    <property type="component" value="Unassembled WGS sequence"/>
</dbReference>
<gene>
    <name evidence="1" type="ORF">M9Y10_024964</name>
</gene>
<comment type="caution">
    <text evidence="1">The sequence shown here is derived from an EMBL/GenBank/DDBJ whole genome shotgun (WGS) entry which is preliminary data.</text>
</comment>
<sequence length="197" mass="22854">MYASNQQNDKIEIGLEIHIFSLSFLKNTINDLDFIRMSITSKPDRRKKYFYFNGKQFLNSDLICSFNITNETKEIDIVFRKKNFIEGHPIIGSTVINSNNLPKIPQNINQLSIGKKSTDIQIIKISEEIQMQFNKINHSKKAIGEMKVQISVVPPYPDSVRPVEKDNNAIMQFKNLMANDEVLKEPKYNSYIEYILC</sequence>
<evidence type="ECO:0000313" key="1">
    <source>
        <dbReference type="EMBL" id="KAK8843883.1"/>
    </source>
</evidence>
<keyword evidence="2" id="KW-1185">Reference proteome</keyword>
<reference evidence="1 2" key="1">
    <citation type="submission" date="2024-04" db="EMBL/GenBank/DDBJ databases">
        <title>Tritrichomonas musculus Genome.</title>
        <authorList>
            <person name="Alves-Ferreira E."/>
            <person name="Grigg M."/>
            <person name="Lorenzi H."/>
            <person name="Galac M."/>
        </authorList>
    </citation>
    <scope>NUCLEOTIDE SEQUENCE [LARGE SCALE GENOMIC DNA]</scope>
    <source>
        <strain evidence="1 2">EAF2021</strain>
    </source>
</reference>
<name>A0ABR2HBQ4_9EUKA</name>
<accession>A0ABR2HBQ4</accession>
<protein>
    <recommendedName>
        <fullName evidence="3">Ubiquitin-like domain-containing protein</fullName>
    </recommendedName>
</protein>
<organism evidence="1 2">
    <name type="scientific">Tritrichomonas musculus</name>
    <dbReference type="NCBI Taxonomy" id="1915356"/>
    <lineage>
        <taxon>Eukaryota</taxon>
        <taxon>Metamonada</taxon>
        <taxon>Parabasalia</taxon>
        <taxon>Tritrichomonadida</taxon>
        <taxon>Tritrichomonadidae</taxon>
        <taxon>Tritrichomonas</taxon>
    </lineage>
</organism>
<dbReference type="EMBL" id="JAPFFF010000034">
    <property type="protein sequence ID" value="KAK8843883.1"/>
    <property type="molecule type" value="Genomic_DNA"/>
</dbReference>